<dbReference type="UniPathway" id="UPA00143"/>
<comment type="domain">
    <text evidence="9">The RING-type zinc finger domain is responsible for E3 ligase activity.</text>
</comment>
<comment type="function">
    <text evidence="9">E3 ubiquitin-protein ligase.</text>
</comment>
<name>A0A2P5E6J8_TREOI</name>
<feature type="region of interest" description="Disordered" evidence="10">
    <location>
        <begin position="393"/>
        <end position="422"/>
    </location>
</feature>
<dbReference type="AlphaFoldDB" id="A0A2P5E6J8"/>
<dbReference type="InterPro" id="IPR001841">
    <property type="entry name" value="Znf_RING"/>
</dbReference>
<keyword evidence="13" id="KW-1185">Reference proteome</keyword>
<dbReference type="EMBL" id="JXTC01000223">
    <property type="protein sequence ID" value="PON81171.1"/>
    <property type="molecule type" value="Genomic_DNA"/>
</dbReference>
<evidence type="ECO:0000256" key="6">
    <source>
        <dbReference type="ARBA" id="ARBA00022786"/>
    </source>
</evidence>
<dbReference type="Gene3D" id="3.30.40.10">
    <property type="entry name" value="Zinc/RING finger domain, C3HC4 (zinc finger)"/>
    <property type="match status" value="1"/>
</dbReference>
<feature type="domain" description="RING-type" evidence="11">
    <location>
        <begin position="144"/>
        <end position="186"/>
    </location>
</feature>
<dbReference type="GO" id="GO:0005789">
    <property type="term" value="C:endoplasmic reticulum membrane"/>
    <property type="evidence" value="ECO:0007669"/>
    <property type="project" value="UniProtKB-SubCell"/>
</dbReference>
<gene>
    <name evidence="12" type="ORF">TorRG33x02_230550</name>
</gene>
<comment type="subcellular location">
    <subcellularLocation>
        <location evidence="9">Endoplasmic reticulum membrane</location>
        <topology evidence="9">Single-pass type IV membrane protein</topology>
    </subcellularLocation>
</comment>
<dbReference type="Pfam" id="PF00097">
    <property type="entry name" value="zf-C3HC4"/>
    <property type="match status" value="1"/>
</dbReference>
<proteinExistence type="predicted"/>
<dbReference type="InterPro" id="IPR018957">
    <property type="entry name" value="Znf_C3HC4_RING-type"/>
</dbReference>
<keyword evidence="4 9" id="KW-0479">Metal-binding</keyword>
<protein>
    <recommendedName>
        <fullName evidence="9">E3 ubiquitin-protein ligase RMA</fullName>
        <ecNumber evidence="9">2.3.2.27</ecNumber>
    </recommendedName>
    <alternativeName>
        <fullName evidence="9">Protein RING membrane-anchor</fullName>
    </alternativeName>
    <alternativeName>
        <fullName evidence="9">RING-type E3 ubiquitin transferase RMA</fullName>
    </alternativeName>
</protein>
<accession>A0A2P5E6J8</accession>
<dbReference type="STRING" id="63057.A0A2P5E6J8"/>
<dbReference type="SMART" id="SM00184">
    <property type="entry name" value="RING"/>
    <property type="match status" value="1"/>
</dbReference>
<keyword evidence="9" id="KW-0256">Endoplasmic reticulum</keyword>
<sequence length="422" mass="47178">MENDNMREDILGLDLNQEPLDHSQYSWVGLESILNELETAQDRIEERIRHLEAVTSRARERRRWLQGRSPPPTVDISAVEHATGDARNDGVLYGGGDGPVVGREGMMESGNFKKRNCTHLIAKALEMNSNEKIGEHRGGGFFDCNICLEMAMEPILTCCGHLFCWPCFYHLPYEYDHTNVKECPVCGGEVMESTLVPIYGNGDGNYSRKSKESGLEFPPRPQAKRVESKRQCRINRGLRMPSSRIEERIQLLTNIVGTIEERTSSLLSRYQTETLSNQRHDIAHFSRQTLQADASFSSLSSALNSAADSAGRLIDSLETYNNGPHMRITGQQSLHIDNSDAASVLADITQAESQTSDTAAGSSYAVLPSTLSFLIDIDPAVPAVENQRINTEETYETEISSSSRRMSGAPRVPRETRRRRLR</sequence>
<reference evidence="13" key="1">
    <citation type="submission" date="2016-06" db="EMBL/GenBank/DDBJ databases">
        <title>Parallel loss of symbiosis genes in relatives of nitrogen-fixing non-legume Parasponia.</title>
        <authorList>
            <person name="Van Velzen R."/>
            <person name="Holmer R."/>
            <person name="Bu F."/>
            <person name="Rutten L."/>
            <person name="Van Zeijl A."/>
            <person name="Liu W."/>
            <person name="Santuari L."/>
            <person name="Cao Q."/>
            <person name="Sharma T."/>
            <person name="Shen D."/>
            <person name="Roswanjaya Y."/>
            <person name="Wardhani T."/>
            <person name="Kalhor M.S."/>
            <person name="Jansen J."/>
            <person name="Van den Hoogen J."/>
            <person name="Gungor B."/>
            <person name="Hartog M."/>
            <person name="Hontelez J."/>
            <person name="Verver J."/>
            <person name="Yang W.-C."/>
            <person name="Schijlen E."/>
            <person name="Repin R."/>
            <person name="Schilthuizen M."/>
            <person name="Schranz E."/>
            <person name="Heidstra R."/>
            <person name="Miyata K."/>
            <person name="Fedorova E."/>
            <person name="Kohlen W."/>
            <person name="Bisseling T."/>
            <person name="Smit S."/>
            <person name="Geurts R."/>
        </authorList>
    </citation>
    <scope>NUCLEOTIDE SEQUENCE [LARGE SCALE GENOMIC DNA]</scope>
    <source>
        <strain evidence="13">cv. RG33-2</strain>
    </source>
</reference>
<evidence type="ECO:0000256" key="4">
    <source>
        <dbReference type="ARBA" id="ARBA00022723"/>
    </source>
</evidence>
<evidence type="ECO:0000256" key="7">
    <source>
        <dbReference type="ARBA" id="ARBA00022833"/>
    </source>
</evidence>
<dbReference type="PANTHER" id="PTHR12313">
    <property type="entry name" value="E3 UBIQUITIN-PROTEIN LIGASE RNF5-RELATED"/>
    <property type="match status" value="1"/>
</dbReference>
<dbReference type="InterPro" id="IPR013083">
    <property type="entry name" value="Znf_RING/FYVE/PHD"/>
</dbReference>
<evidence type="ECO:0000256" key="10">
    <source>
        <dbReference type="SAM" id="MobiDB-lite"/>
    </source>
</evidence>
<dbReference type="Proteomes" id="UP000237000">
    <property type="component" value="Unassembled WGS sequence"/>
</dbReference>
<comment type="catalytic activity">
    <reaction evidence="1 9">
        <text>S-ubiquitinyl-[E2 ubiquitin-conjugating enzyme]-L-cysteine + [acceptor protein]-L-lysine = [E2 ubiquitin-conjugating enzyme]-L-cysteine + N(6)-ubiquitinyl-[acceptor protein]-L-lysine.</text>
        <dbReference type="EC" id="2.3.2.27"/>
    </reaction>
</comment>
<dbReference type="EC" id="2.3.2.27" evidence="9"/>
<keyword evidence="5 8" id="KW-0863">Zinc-finger</keyword>
<evidence type="ECO:0000256" key="9">
    <source>
        <dbReference type="RuleBase" id="RU369090"/>
    </source>
</evidence>
<evidence type="ECO:0000256" key="3">
    <source>
        <dbReference type="ARBA" id="ARBA00022679"/>
    </source>
</evidence>
<comment type="caution">
    <text evidence="12">The sequence shown here is derived from an EMBL/GenBank/DDBJ whole genome shotgun (WGS) entry which is preliminary data.</text>
</comment>
<dbReference type="SUPFAM" id="SSF57850">
    <property type="entry name" value="RING/U-box"/>
    <property type="match status" value="1"/>
</dbReference>
<dbReference type="InterPro" id="IPR045103">
    <property type="entry name" value="RNF5/RNF185-like"/>
</dbReference>
<keyword evidence="3 9" id="KW-0808">Transferase</keyword>
<keyword evidence="7 9" id="KW-0862">Zinc</keyword>
<evidence type="ECO:0000313" key="13">
    <source>
        <dbReference type="Proteomes" id="UP000237000"/>
    </source>
</evidence>
<evidence type="ECO:0000256" key="8">
    <source>
        <dbReference type="PROSITE-ProRule" id="PRU00175"/>
    </source>
</evidence>
<comment type="pathway">
    <text evidence="2 9">Protein modification; protein ubiquitination.</text>
</comment>
<evidence type="ECO:0000313" key="12">
    <source>
        <dbReference type="EMBL" id="PON81171.1"/>
    </source>
</evidence>
<dbReference type="GO" id="GO:0061630">
    <property type="term" value="F:ubiquitin protein ligase activity"/>
    <property type="evidence" value="ECO:0007669"/>
    <property type="project" value="UniProtKB-UniRule"/>
</dbReference>
<organism evidence="12 13">
    <name type="scientific">Trema orientale</name>
    <name type="common">Charcoal tree</name>
    <name type="synonym">Celtis orientalis</name>
    <dbReference type="NCBI Taxonomy" id="63057"/>
    <lineage>
        <taxon>Eukaryota</taxon>
        <taxon>Viridiplantae</taxon>
        <taxon>Streptophyta</taxon>
        <taxon>Embryophyta</taxon>
        <taxon>Tracheophyta</taxon>
        <taxon>Spermatophyta</taxon>
        <taxon>Magnoliopsida</taxon>
        <taxon>eudicotyledons</taxon>
        <taxon>Gunneridae</taxon>
        <taxon>Pentapetalae</taxon>
        <taxon>rosids</taxon>
        <taxon>fabids</taxon>
        <taxon>Rosales</taxon>
        <taxon>Cannabaceae</taxon>
        <taxon>Trema</taxon>
    </lineage>
</organism>
<evidence type="ECO:0000256" key="2">
    <source>
        <dbReference type="ARBA" id="ARBA00004906"/>
    </source>
</evidence>
<dbReference type="GO" id="GO:0016567">
    <property type="term" value="P:protein ubiquitination"/>
    <property type="evidence" value="ECO:0007669"/>
    <property type="project" value="UniProtKB-UniPathway"/>
</dbReference>
<dbReference type="OrthoDB" id="6270329at2759"/>
<dbReference type="GO" id="GO:0006511">
    <property type="term" value="P:ubiquitin-dependent protein catabolic process"/>
    <property type="evidence" value="ECO:0007669"/>
    <property type="project" value="UniProtKB-UniRule"/>
</dbReference>
<dbReference type="FunCoup" id="A0A2P5E6J8">
    <property type="interactions" value="308"/>
</dbReference>
<evidence type="ECO:0000256" key="1">
    <source>
        <dbReference type="ARBA" id="ARBA00000900"/>
    </source>
</evidence>
<dbReference type="GO" id="GO:0008270">
    <property type="term" value="F:zinc ion binding"/>
    <property type="evidence" value="ECO:0007669"/>
    <property type="project" value="UniProtKB-KW"/>
</dbReference>
<dbReference type="PROSITE" id="PS50089">
    <property type="entry name" value="ZF_RING_2"/>
    <property type="match status" value="1"/>
</dbReference>
<dbReference type="InParanoid" id="A0A2P5E6J8"/>
<evidence type="ECO:0000259" key="11">
    <source>
        <dbReference type="PROSITE" id="PS50089"/>
    </source>
</evidence>
<evidence type="ECO:0000256" key="5">
    <source>
        <dbReference type="ARBA" id="ARBA00022771"/>
    </source>
</evidence>
<keyword evidence="6 9" id="KW-0833">Ubl conjugation pathway</keyword>